<dbReference type="Proteomes" id="UP000813461">
    <property type="component" value="Unassembled WGS sequence"/>
</dbReference>
<evidence type="ECO:0000259" key="8">
    <source>
        <dbReference type="Pfam" id="PF01494"/>
    </source>
</evidence>
<comment type="caution">
    <text evidence="9">The sequence shown here is derived from an EMBL/GenBank/DDBJ whole genome shotgun (WGS) entry which is preliminary data.</text>
</comment>
<name>A0A8K0RH41_9PLEO</name>
<organism evidence="9 10">
    <name type="scientific">Paraphoma chrysanthemicola</name>
    <dbReference type="NCBI Taxonomy" id="798071"/>
    <lineage>
        <taxon>Eukaryota</taxon>
        <taxon>Fungi</taxon>
        <taxon>Dikarya</taxon>
        <taxon>Ascomycota</taxon>
        <taxon>Pezizomycotina</taxon>
        <taxon>Dothideomycetes</taxon>
        <taxon>Pleosporomycetidae</taxon>
        <taxon>Pleosporales</taxon>
        <taxon>Pleosporineae</taxon>
        <taxon>Phaeosphaeriaceae</taxon>
        <taxon>Paraphoma</taxon>
    </lineage>
</organism>
<dbReference type="PRINTS" id="PR00420">
    <property type="entry name" value="RNGMNOXGNASE"/>
</dbReference>
<feature type="domain" description="FAD-binding" evidence="8">
    <location>
        <begin position="798"/>
        <end position="839"/>
    </location>
</feature>
<evidence type="ECO:0000256" key="4">
    <source>
        <dbReference type="ARBA" id="ARBA00022691"/>
    </source>
</evidence>
<feature type="domain" description="FAD-binding" evidence="8">
    <location>
        <begin position="463"/>
        <end position="637"/>
    </location>
</feature>
<dbReference type="SUPFAM" id="SSF53335">
    <property type="entry name" value="S-adenosyl-L-methionine-dependent methyltransferases"/>
    <property type="match status" value="1"/>
</dbReference>
<reference evidence="9" key="1">
    <citation type="journal article" date="2021" name="Nat. Commun.">
        <title>Genetic determinants of endophytism in the Arabidopsis root mycobiome.</title>
        <authorList>
            <person name="Mesny F."/>
            <person name="Miyauchi S."/>
            <person name="Thiergart T."/>
            <person name="Pickel B."/>
            <person name="Atanasova L."/>
            <person name="Karlsson M."/>
            <person name="Huettel B."/>
            <person name="Barry K.W."/>
            <person name="Haridas S."/>
            <person name="Chen C."/>
            <person name="Bauer D."/>
            <person name="Andreopoulos W."/>
            <person name="Pangilinan J."/>
            <person name="LaButti K."/>
            <person name="Riley R."/>
            <person name="Lipzen A."/>
            <person name="Clum A."/>
            <person name="Drula E."/>
            <person name="Henrissat B."/>
            <person name="Kohler A."/>
            <person name="Grigoriev I.V."/>
            <person name="Martin F.M."/>
            <person name="Hacquard S."/>
        </authorList>
    </citation>
    <scope>NUCLEOTIDE SEQUENCE</scope>
    <source>
        <strain evidence="9">MPI-SDFR-AT-0120</strain>
    </source>
</reference>
<dbReference type="InterPro" id="IPR002938">
    <property type="entry name" value="FAD-bd"/>
</dbReference>
<dbReference type="InterPro" id="IPR029063">
    <property type="entry name" value="SAM-dependent_MTases_sf"/>
</dbReference>
<evidence type="ECO:0000256" key="1">
    <source>
        <dbReference type="ARBA" id="ARBA00022603"/>
    </source>
</evidence>
<evidence type="ECO:0000256" key="3">
    <source>
        <dbReference type="ARBA" id="ARBA00022679"/>
    </source>
</evidence>
<dbReference type="Pfam" id="PF01494">
    <property type="entry name" value="FAD_binding_3"/>
    <property type="match status" value="2"/>
</dbReference>
<dbReference type="GO" id="GO:0071949">
    <property type="term" value="F:FAD binding"/>
    <property type="evidence" value="ECO:0007669"/>
    <property type="project" value="InterPro"/>
</dbReference>
<dbReference type="Gene3D" id="3.50.50.60">
    <property type="entry name" value="FAD/NAD(P)-binding domain"/>
    <property type="match status" value="1"/>
</dbReference>
<keyword evidence="3" id="KW-0808">Transferase</keyword>
<dbReference type="Pfam" id="PF00891">
    <property type="entry name" value="Methyltransf_2"/>
    <property type="match status" value="1"/>
</dbReference>
<dbReference type="OrthoDB" id="2410195at2759"/>
<evidence type="ECO:0000256" key="6">
    <source>
        <dbReference type="ARBA" id="ARBA00023002"/>
    </source>
</evidence>
<dbReference type="Gene3D" id="1.10.10.10">
    <property type="entry name" value="Winged helix-like DNA-binding domain superfamily/Winged helix DNA-binding domain"/>
    <property type="match status" value="1"/>
</dbReference>
<evidence type="ECO:0000259" key="7">
    <source>
        <dbReference type="Pfam" id="PF00891"/>
    </source>
</evidence>
<dbReference type="InterPro" id="IPR036388">
    <property type="entry name" value="WH-like_DNA-bd_sf"/>
</dbReference>
<dbReference type="GO" id="GO:0008171">
    <property type="term" value="F:O-methyltransferase activity"/>
    <property type="evidence" value="ECO:0007669"/>
    <property type="project" value="InterPro"/>
</dbReference>
<dbReference type="Gene3D" id="3.40.50.150">
    <property type="entry name" value="Vaccinia Virus protein VP39"/>
    <property type="match status" value="1"/>
</dbReference>
<dbReference type="EMBL" id="JAGMVJ010000001">
    <property type="protein sequence ID" value="KAH7094399.1"/>
    <property type="molecule type" value="Genomic_DNA"/>
</dbReference>
<protein>
    <submittedName>
        <fullName evidence="9">O-methyltransferase-domain-containing protein</fullName>
    </submittedName>
</protein>
<dbReference type="InterPro" id="IPR016461">
    <property type="entry name" value="COMT-like"/>
</dbReference>
<accession>A0A8K0RH41</accession>
<dbReference type="GO" id="GO:0032259">
    <property type="term" value="P:methylation"/>
    <property type="evidence" value="ECO:0007669"/>
    <property type="project" value="UniProtKB-KW"/>
</dbReference>
<dbReference type="GO" id="GO:0016491">
    <property type="term" value="F:oxidoreductase activity"/>
    <property type="evidence" value="ECO:0007669"/>
    <property type="project" value="UniProtKB-KW"/>
</dbReference>
<dbReference type="AlphaFoldDB" id="A0A8K0RH41"/>
<keyword evidence="4" id="KW-0949">S-adenosyl-L-methionine</keyword>
<dbReference type="InterPro" id="IPR001077">
    <property type="entry name" value="COMT_C"/>
</dbReference>
<keyword evidence="1" id="KW-0489">Methyltransferase</keyword>
<evidence type="ECO:0000256" key="5">
    <source>
        <dbReference type="ARBA" id="ARBA00022827"/>
    </source>
</evidence>
<dbReference type="PANTHER" id="PTHR43712:SF19">
    <property type="entry name" value="DUAL O-METHYLTRANSFERASE_FAD-DEPENDENT MONOOXYGENASE ELCB"/>
    <property type="match status" value="1"/>
</dbReference>
<dbReference type="InterPro" id="IPR036188">
    <property type="entry name" value="FAD/NAD-bd_sf"/>
</dbReference>
<evidence type="ECO:0000256" key="2">
    <source>
        <dbReference type="ARBA" id="ARBA00022630"/>
    </source>
</evidence>
<proteinExistence type="predicted"/>
<dbReference type="PROSITE" id="PS51683">
    <property type="entry name" value="SAM_OMT_II"/>
    <property type="match status" value="1"/>
</dbReference>
<sequence>MASSTSLQDVLDQIVHARNEVSYQLHKDKVCSAKYNGVQAEIVFPESLESTRKKLANLAAQLLQLATDPKEYLEQISANHGSVSYSELAEQAGVPHNQLKSVVRMAAAHGFLKEVSLDNVSHSPHSLLIATDPSFHNWARWLVNYSVPSAYHFPDATQKWGKTEQKNETAFNLAMSVEVPFFGYLKENVKMNSMFSSYMRNVASTEAMSFKHMIAGFDWGSLAPGSLIVDVGGSGGHGSRALASAFPTLKFVVQDLVDTIKNAEVPTSGSAEGRGDRVQFMAHDFFTPQPIMDADVFLLRMIIHDWPDESAITILTHLRNALKKPGARVVVMDTILPQPGTISILQERQLRVRDLTMMQVFNAKEREFDTWTSLVKRAGLKILNTSQPEGSNMGLLELGLEEIPKSSTNGIHQTAINGYSSQSSGEQNPKTVNGVNDIHNSSDLTQNLHASPQSLDAATNETLPVIIVGAGISGLCLAQFLHKHSIPFLVFERDPTENYRPQGYRLKLEADAAAALRESLTPEAYRAFEVSCAKTDIGETDYQPTSGVCIKSRAGGGLYGSQGLRASYTVDRSVFRRTLMSSIGDKVHFGREFASYEVTENSSSNSVNVTFRDGSTVRGRFLVGADGTRSTIRKQLTPEHKFLDTGAVCIYGKTNISSDLLASFPAKGLRWMTVCTDTAPLIQSILIGESPLTLLSEPIRFSAESRAETTIPLPEDYVYWVLIGRKELFTEITSATAPSHKLGTNSEKAFDSESAKLSAAQSLALTEEWHPSLRSLFEHQDVQQASTMRVVSAPPKIAPWKSNTCVTMMGDAVHAMSPCGGVGANTALRDAAELGKLLSGIFPSTTNSVNGHSEITGPSSVIQKVADFEEGLRKRALAGIMRSYVGSKRMFDQKSFEDLAVVEDYMEEVLPA</sequence>
<dbReference type="SUPFAM" id="SSF51905">
    <property type="entry name" value="FAD/NAD(P)-binding domain"/>
    <property type="match status" value="1"/>
</dbReference>
<gene>
    <name evidence="9" type="ORF">FB567DRAFT_430559</name>
</gene>
<keyword evidence="5" id="KW-0274">FAD</keyword>
<feature type="domain" description="O-methyltransferase C-terminal" evidence="7">
    <location>
        <begin position="164"/>
        <end position="380"/>
    </location>
</feature>
<dbReference type="PANTHER" id="PTHR43712">
    <property type="entry name" value="PUTATIVE (AFU_ORTHOLOGUE AFUA_4G14580)-RELATED"/>
    <property type="match status" value="1"/>
</dbReference>
<keyword evidence="10" id="KW-1185">Reference proteome</keyword>
<evidence type="ECO:0000313" key="10">
    <source>
        <dbReference type="Proteomes" id="UP000813461"/>
    </source>
</evidence>
<keyword evidence="6" id="KW-0560">Oxidoreductase</keyword>
<keyword evidence="2" id="KW-0285">Flavoprotein</keyword>
<evidence type="ECO:0000313" key="9">
    <source>
        <dbReference type="EMBL" id="KAH7094399.1"/>
    </source>
</evidence>